<dbReference type="InterPro" id="IPR057207">
    <property type="entry name" value="FBXL15_LRR"/>
</dbReference>
<organism evidence="3 4">
    <name type="scientific">Vigna unguiculata</name>
    <name type="common">Cowpea</name>
    <dbReference type="NCBI Taxonomy" id="3917"/>
    <lineage>
        <taxon>Eukaryota</taxon>
        <taxon>Viridiplantae</taxon>
        <taxon>Streptophyta</taxon>
        <taxon>Embryophyta</taxon>
        <taxon>Tracheophyta</taxon>
        <taxon>Spermatophyta</taxon>
        <taxon>Magnoliopsida</taxon>
        <taxon>eudicotyledons</taxon>
        <taxon>Gunneridae</taxon>
        <taxon>Pentapetalae</taxon>
        <taxon>rosids</taxon>
        <taxon>fabids</taxon>
        <taxon>Fabales</taxon>
        <taxon>Fabaceae</taxon>
        <taxon>Papilionoideae</taxon>
        <taxon>50 kb inversion clade</taxon>
        <taxon>NPAAA clade</taxon>
        <taxon>indigoferoid/millettioid clade</taxon>
        <taxon>Phaseoleae</taxon>
        <taxon>Vigna</taxon>
    </lineage>
</organism>
<feature type="compositionally biased region" description="Acidic residues" evidence="1">
    <location>
        <begin position="193"/>
        <end position="203"/>
    </location>
</feature>
<feature type="region of interest" description="Disordered" evidence="1">
    <location>
        <begin position="236"/>
        <end position="265"/>
    </location>
</feature>
<feature type="compositionally biased region" description="Basic and acidic residues" evidence="1">
    <location>
        <begin position="90"/>
        <end position="101"/>
    </location>
</feature>
<feature type="region of interest" description="Disordered" evidence="1">
    <location>
        <begin position="184"/>
        <end position="204"/>
    </location>
</feature>
<sequence length="708" mass="77898">MLPFNQTTLTPKPLNPTPSPNHHHQPPSPPPPSSSSSTAQTMTNTNPILDSNPPNLEGDSDSDIDALINAFFEPNPQFPSLDHLQGSTSDAKESSLKRGLDTGDDSSQAPIPLKRGRIDNVFFHRADLHAVIQIQNPIPSPLPLSQSLSHAAATNGDTQAVEGQGKRPVFDSDFLSRALREAEAESVFPQNSDDNDDNFDVEPADFSAPYVSLSDYRRIRNMERFRQIAKESATHYARFTSEDSADERPSSSAAPQGIDDSTSPFSISMKAIKEGATKKKGRETWVAKSQKREKRVCVPSLQELCLRTLADNADAMVSLEGVPDELRHKLCKLLCDSRKMNSHFLELLLSGSPTEIRLRDCSWLTVEQFAECFHSCDTGRLEVLQLDQCGRCIPDYALFGPLRPSPWWLPRLVNLSLSGACRLSDKGLHVLVSSAPSLRSINLSQCSLLSSVSVNILAQSLGSLLKELYLDDCLTIDAAQIVPALKKLEHLEVLSLAGIQTVSDEFIGDYITARGQNMKELVLKDCRKLTNASIKVIAEHCPGLCALDLMYLDNLTDLSMGYLTNNCRVLHTLKLCRNPFSDEAIAAFLEIAGGSLTELSLNNIKKVGHHTALSLASHSKNLHTLDLSWCRNLTDNELGLIVDSCFSLRLLKLFGCSLVTDVFLNGHSNPEIQILGLKMSPLLQNVRMPDTCEAPLRYSSVSADLMYK</sequence>
<dbReference type="InterPro" id="IPR006553">
    <property type="entry name" value="Leu-rich_rpt_Cys-con_subtyp"/>
</dbReference>
<dbReference type="Pfam" id="PF25372">
    <property type="entry name" value="DUF7885"/>
    <property type="match status" value="1"/>
</dbReference>
<dbReference type="FunFam" id="3.80.10.10:FF:000777">
    <property type="entry name" value="RNI-like superfamily protein"/>
    <property type="match status" value="1"/>
</dbReference>
<feature type="region of interest" description="Disordered" evidence="1">
    <location>
        <begin position="77"/>
        <end position="112"/>
    </location>
</feature>
<evidence type="ECO:0000259" key="2">
    <source>
        <dbReference type="Pfam" id="PF25372"/>
    </source>
</evidence>
<keyword evidence="4" id="KW-1185">Reference proteome</keyword>
<feature type="region of interest" description="Disordered" evidence="1">
    <location>
        <begin position="143"/>
        <end position="167"/>
    </location>
</feature>
<gene>
    <name evidence="3" type="ORF">DEO72_LG2g552</name>
</gene>
<name>A0A4D6KZC6_VIGUN</name>
<evidence type="ECO:0000313" key="3">
    <source>
        <dbReference type="EMBL" id="QCD80231.1"/>
    </source>
</evidence>
<dbReference type="GO" id="GO:0019005">
    <property type="term" value="C:SCF ubiquitin ligase complex"/>
    <property type="evidence" value="ECO:0007669"/>
    <property type="project" value="TreeGrafter"/>
</dbReference>
<evidence type="ECO:0000313" key="4">
    <source>
        <dbReference type="Proteomes" id="UP000501690"/>
    </source>
</evidence>
<dbReference type="GO" id="GO:0031146">
    <property type="term" value="P:SCF-dependent proteasomal ubiquitin-dependent protein catabolic process"/>
    <property type="evidence" value="ECO:0007669"/>
    <property type="project" value="TreeGrafter"/>
</dbReference>
<dbReference type="PANTHER" id="PTHR13318:SF101">
    <property type="entry name" value="F-BOX_LRR PROTEIN"/>
    <property type="match status" value="1"/>
</dbReference>
<reference evidence="3 4" key="1">
    <citation type="submission" date="2019-04" db="EMBL/GenBank/DDBJ databases">
        <title>An improved genome assembly and genetic linkage map for asparagus bean, Vigna unguiculata ssp. sesquipedialis.</title>
        <authorList>
            <person name="Xia Q."/>
            <person name="Zhang R."/>
            <person name="Dong Y."/>
        </authorList>
    </citation>
    <scope>NUCLEOTIDE SEQUENCE [LARGE SCALE GENOMIC DNA]</scope>
    <source>
        <tissue evidence="3">Leaf</tissue>
    </source>
</reference>
<feature type="compositionally biased region" description="Polar residues" evidence="1">
    <location>
        <begin position="38"/>
        <end position="54"/>
    </location>
</feature>
<accession>A0A4D6KZC6</accession>
<feature type="compositionally biased region" description="Polar residues" evidence="1">
    <location>
        <begin position="250"/>
        <end position="265"/>
    </location>
</feature>
<dbReference type="Proteomes" id="UP000501690">
    <property type="component" value="Linkage Group LG2"/>
</dbReference>
<protein>
    <submittedName>
        <fullName evidence="3">DNA repair protein RAD7</fullName>
    </submittedName>
</protein>
<dbReference type="Gene3D" id="3.80.10.10">
    <property type="entry name" value="Ribonuclease Inhibitor"/>
    <property type="match status" value="1"/>
</dbReference>
<dbReference type="SMR" id="A0A4D6KZC6"/>
<dbReference type="OrthoDB" id="10257471at2759"/>
<proteinExistence type="predicted"/>
<feature type="domain" description="F-box/LRR-repeat protein 15-like leucin rich repeat" evidence="2">
    <location>
        <begin position="414"/>
        <end position="580"/>
    </location>
</feature>
<evidence type="ECO:0000256" key="1">
    <source>
        <dbReference type="SAM" id="MobiDB-lite"/>
    </source>
</evidence>
<dbReference type="Gramene" id="Vigun03g397500.1.v1.2">
    <property type="protein sequence ID" value="Vigun03g397500.1.v1.2"/>
    <property type="gene ID" value="Vigun03g397500.v1.2"/>
</dbReference>
<dbReference type="InterPro" id="IPR032675">
    <property type="entry name" value="LRR_dom_sf"/>
</dbReference>
<dbReference type="SUPFAM" id="SSF52047">
    <property type="entry name" value="RNI-like"/>
    <property type="match status" value="1"/>
</dbReference>
<dbReference type="FunFam" id="3.80.10.10:FF:001486">
    <property type="entry name" value="DNA repair protein rhp7 isoform A"/>
    <property type="match status" value="1"/>
</dbReference>
<dbReference type="SMART" id="SM00367">
    <property type="entry name" value="LRR_CC"/>
    <property type="match status" value="7"/>
</dbReference>
<dbReference type="PANTHER" id="PTHR13318">
    <property type="entry name" value="PARTNER OF PAIRED, ISOFORM B-RELATED"/>
    <property type="match status" value="1"/>
</dbReference>
<feature type="region of interest" description="Disordered" evidence="1">
    <location>
        <begin position="1"/>
        <end position="62"/>
    </location>
</feature>
<dbReference type="AlphaFoldDB" id="A0A4D6KZC6"/>
<dbReference type="EMBL" id="CP039346">
    <property type="protein sequence ID" value="QCD80231.1"/>
    <property type="molecule type" value="Genomic_DNA"/>
</dbReference>